<evidence type="ECO:0000256" key="2">
    <source>
        <dbReference type="ARBA" id="ARBA00005300"/>
    </source>
</evidence>
<evidence type="ECO:0000256" key="5">
    <source>
        <dbReference type="ARBA" id="ARBA00022723"/>
    </source>
</evidence>
<evidence type="ECO:0000259" key="9">
    <source>
        <dbReference type="PROSITE" id="PS50879"/>
    </source>
</evidence>
<evidence type="ECO:0000256" key="7">
    <source>
        <dbReference type="ARBA" id="ARBA00022801"/>
    </source>
</evidence>
<feature type="compositionally biased region" description="Low complexity" evidence="8">
    <location>
        <begin position="178"/>
        <end position="189"/>
    </location>
</feature>
<dbReference type="InterPro" id="IPR002156">
    <property type="entry name" value="RNaseH_domain"/>
</dbReference>
<dbReference type="Pfam" id="PF00075">
    <property type="entry name" value="RNase_H"/>
    <property type="match status" value="1"/>
</dbReference>
<keyword evidence="5" id="KW-0479">Metal-binding</keyword>
<evidence type="ECO:0000256" key="8">
    <source>
        <dbReference type="SAM" id="MobiDB-lite"/>
    </source>
</evidence>
<dbReference type="OrthoDB" id="407198at2759"/>
<dbReference type="PANTHER" id="PTHR10642">
    <property type="entry name" value="RIBONUCLEASE H1"/>
    <property type="match status" value="1"/>
</dbReference>
<evidence type="ECO:0000313" key="10">
    <source>
        <dbReference type="EMBL" id="KAJ4362542.1"/>
    </source>
</evidence>
<dbReference type="InterPro" id="IPR036397">
    <property type="entry name" value="RNaseH_sf"/>
</dbReference>
<dbReference type="GO" id="GO:0043137">
    <property type="term" value="P:DNA replication, removal of RNA primer"/>
    <property type="evidence" value="ECO:0007669"/>
    <property type="project" value="TreeGrafter"/>
</dbReference>
<dbReference type="PANTHER" id="PTHR10642:SF26">
    <property type="entry name" value="RIBONUCLEASE H1"/>
    <property type="match status" value="1"/>
</dbReference>
<reference evidence="10" key="1">
    <citation type="submission" date="2022-10" db="EMBL/GenBank/DDBJ databases">
        <title>Tapping the CABI collections for fungal endophytes: first genome assemblies for Collariella, Neodidymelliopsis, Ascochyta clinopodiicola, Didymella pomorum, Didymosphaeria variabile, Neocosmospora piperis and Neocucurbitaria cava.</title>
        <authorList>
            <person name="Hill R."/>
        </authorList>
    </citation>
    <scope>NUCLEOTIDE SEQUENCE</scope>
    <source>
        <strain evidence="10">IMI 356814</strain>
    </source>
</reference>
<dbReference type="EC" id="3.1.26.4" evidence="3"/>
<keyword evidence="11" id="KW-1185">Reference proteome</keyword>
<comment type="similarity">
    <text evidence="2">Belongs to the RNase H family.</text>
</comment>
<protein>
    <recommendedName>
        <fullName evidence="3">ribonuclease H</fullName>
        <ecNumber evidence="3">3.1.26.4</ecNumber>
    </recommendedName>
</protein>
<name>A0A9W8Y0E7_9PLEO</name>
<dbReference type="GO" id="GO:0046872">
    <property type="term" value="F:metal ion binding"/>
    <property type="evidence" value="ECO:0007669"/>
    <property type="project" value="UniProtKB-KW"/>
</dbReference>
<dbReference type="Proteomes" id="UP001140560">
    <property type="component" value="Unassembled WGS sequence"/>
</dbReference>
<keyword evidence="7" id="KW-0378">Hydrolase</keyword>
<comment type="catalytic activity">
    <reaction evidence="1">
        <text>Endonucleolytic cleavage to 5'-phosphomonoester.</text>
        <dbReference type="EC" id="3.1.26.4"/>
    </reaction>
</comment>
<gene>
    <name evidence="10" type="ORF">N0V83_010636</name>
</gene>
<dbReference type="GO" id="GO:0003676">
    <property type="term" value="F:nucleic acid binding"/>
    <property type="evidence" value="ECO:0007669"/>
    <property type="project" value="InterPro"/>
</dbReference>
<keyword evidence="4" id="KW-0540">Nuclease</keyword>
<evidence type="ECO:0000256" key="6">
    <source>
        <dbReference type="ARBA" id="ARBA00022759"/>
    </source>
</evidence>
<dbReference type="InterPro" id="IPR050092">
    <property type="entry name" value="RNase_H"/>
</dbReference>
<dbReference type="AlphaFoldDB" id="A0A9W8Y0E7"/>
<dbReference type="CDD" id="cd09280">
    <property type="entry name" value="RNase_HI_eukaryote_like"/>
    <property type="match status" value="1"/>
</dbReference>
<organism evidence="10 11">
    <name type="scientific">Neocucurbitaria cava</name>
    <dbReference type="NCBI Taxonomy" id="798079"/>
    <lineage>
        <taxon>Eukaryota</taxon>
        <taxon>Fungi</taxon>
        <taxon>Dikarya</taxon>
        <taxon>Ascomycota</taxon>
        <taxon>Pezizomycotina</taxon>
        <taxon>Dothideomycetes</taxon>
        <taxon>Pleosporomycetidae</taxon>
        <taxon>Pleosporales</taxon>
        <taxon>Pleosporineae</taxon>
        <taxon>Cucurbitariaceae</taxon>
        <taxon>Neocucurbitaria</taxon>
    </lineage>
</organism>
<dbReference type="SUPFAM" id="SSF53098">
    <property type="entry name" value="Ribonuclease H-like"/>
    <property type="match status" value="1"/>
</dbReference>
<dbReference type="GO" id="GO:0004523">
    <property type="term" value="F:RNA-DNA hybrid ribonuclease activity"/>
    <property type="evidence" value="ECO:0007669"/>
    <property type="project" value="UniProtKB-EC"/>
</dbReference>
<sequence length="201" mass="22432">MDYSKEFPGCLVINTDGSSFRNGKEDATAGVGVFFGKRDRRNVGVPLGPGKQTNQRAELMAIKIALDKADVKANVVIRSDSMYAIESLTNWHRRWKLASWKAPAGIFRENNALVETILERMQLRKHVGASTRFFWVKGHAGDPGNEAADKLAVRGSKRAWNQRKFGDRRSRKVKGRARPAPQEAAPQPAKKQVRFAEVDGD</sequence>
<evidence type="ECO:0000313" key="11">
    <source>
        <dbReference type="Proteomes" id="UP001140560"/>
    </source>
</evidence>
<feature type="region of interest" description="Disordered" evidence="8">
    <location>
        <begin position="162"/>
        <end position="201"/>
    </location>
</feature>
<comment type="caution">
    <text evidence="10">The sequence shown here is derived from an EMBL/GenBank/DDBJ whole genome shotgun (WGS) entry which is preliminary data.</text>
</comment>
<dbReference type="EMBL" id="JAPEUY010000021">
    <property type="protein sequence ID" value="KAJ4362542.1"/>
    <property type="molecule type" value="Genomic_DNA"/>
</dbReference>
<feature type="domain" description="RNase H type-1" evidence="9">
    <location>
        <begin position="7"/>
        <end position="157"/>
    </location>
</feature>
<accession>A0A9W8Y0E7</accession>
<keyword evidence="6" id="KW-0255">Endonuclease</keyword>
<evidence type="ECO:0000256" key="4">
    <source>
        <dbReference type="ARBA" id="ARBA00022722"/>
    </source>
</evidence>
<proteinExistence type="inferred from homology"/>
<evidence type="ECO:0000256" key="1">
    <source>
        <dbReference type="ARBA" id="ARBA00000077"/>
    </source>
</evidence>
<dbReference type="Gene3D" id="3.30.420.10">
    <property type="entry name" value="Ribonuclease H-like superfamily/Ribonuclease H"/>
    <property type="match status" value="1"/>
</dbReference>
<dbReference type="InterPro" id="IPR012337">
    <property type="entry name" value="RNaseH-like_sf"/>
</dbReference>
<dbReference type="PROSITE" id="PS50879">
    <property type="entry name" value="RNASE_H_1"/>
    <property type="match status" value="1"/>
</dbReference>
<evidence type="ECO:0000256" key="3">
    <source>
        <dbReference type="ARBA" id="ARBA00012180"/>
    </source>
</evidence>